<reference evidence="1" key="3">
    <citation type="submission" date="2023-05" db="EMBL/GenBank/DDBJ databases">
        <authorList>
            <person name="Smith C.H."/>
        </authorList>
    </citation>
    <scope>NUCLEOTIDE SEQUENCE</scope>
    <source>
        <strain evidence="1">CHS0354</strain>
        <tissue evidence="1">Mantle</tissue>
    </source>
</reference>
<keyword evidence="2" id="KW-1185">Reference proteome</keyword>
<organism evidence="1 2">
    <name type="scientific">Potamilus streckersoni</name>
    <dbReference type="NCBI Taxonomy" id="2493646"/>
    <lineage>
        <taxon>Eukaryota</taxon>
        <taxon>Metazoa</taxon>
        <taxon>Spiralia</taxon>
        <taxon>Lophotrochozoa</taxon>
        <taxon>Mollusca</taxon>
        <taxon>Bivalvia</taxon>
        <taxon>Autobranchia</taxon>
        <taxon>Heteroconchia</taxon>
        <taxon>Palaeoheterodonta</taxon>
        <taxon>Unionida</taxon>
        <taxon>Unionoidea</taxon>
        <taxon>Unionidae</taxon>
        <taxon>Ambleminae</taxon>
        <taxon>Lampsilini</taxon>
        <taxon>Potamilus</taxon>
    </lineage>
</organism>
<protein>
    <submittedName>
        <fullName evidence="1">Uncharacterized protein</fullName>
    </submittedName>
</protein>
<reference evidence="1" key="2">
    <citation type="journal article" date="2021" name="Genome Biol. Evol.">
        <title>Developing a high-quality reference genome for a parasitic bivalve with doubly uniparental inheritance (Bivalvia: Unionida).</title>
        <authorList>
            <person name="Smith C.H."/>
        </authorList>
    </citation>
    <scope>NUCLEOTIDE SEQUENCE</scope>
    <source>
        <strain evidence="1">CHS0354</strain>
        <tissue evidence="1">Mantle</tissue>
    </source>
</reference>
<sequence>MILFNALIVVNGTIGDVLICLSKNLNLGLQNHYRSAAKSCAFDGDEYDAGAALSRLVNVFNDVNYQTILNVVCIIK</sequence>
<evidence type="ECO:0000313" key="2">
    <source>
        <dbReference type="Proteomes" id="UP001195483"/>
    </source>
</evidence>
<dbReference type="Proteomes" id="UP001195483">
    <property type="component" value="Unassembled WGS sequence"/>
</dbReference>
<reference evidence="1" key="1">
    <citation type="journal article" date="2021" name="Genome Biol. Evol.">
        <title>A High-Quality Reference Genome for a Parasitic Bivalve with Doubly Uniparental Inheritance (Bivalvia: Unionida).</title>
        <authorList>
            <person name="Smith C.H."/>
        </authorList>
    </citation>
    <scope>NUCLEOTIDE SEQUENCE</scope>
    <source>
        <strain evidence="1">CHS0354</strain>
    </source>
</reference>
<dbReference type="EMBL" id="JAEAOA010001810">
    <property type="protein sequence ID" value="KAK3587209.1"/>
    <property type="molecule type" value="Genomic_DNA"/>
</dbReference>
<gene>
    <name evidence="1" type="ORF">CHS0354_030396</name>
</gene>
<comment type="caution">
    <text evidence="1">The sequence shown here is derived from an EMBL/GenBank/DDBJ whole genome shotgun (WGS) entry which is preliminary data.</text>
</comment>
<accession>A0AAE0S8S7</accession>
<dbReference type="AlphaFoldDB" id="A0AAE0S8S7"/>
<name>A0AAE0S8S7_9BIVA</name>
<evidence type="ECO:0000313" key="1">
    <source>
        <dbReference type="EMBL" id="KAK3587209.1"/>
    </source>
</evidence>
<proteinExistence type="predicted"/>